<sequence length="639" mass="72194">MFIMPLADFLALPLFPRSSDVLCKTALPSFHFSLLQPPLPPSFPAGWPCELLFRPEALQIARGVSAIAEWSSAAFARSSSRTQSAFSDKCASADCCHTEQFLKRKFAKHRFSATDVVEASQAFCSDAPTETPRVVQDWGSVQKGGNAYRGLMRRLDKIDLPPVYQAALPSWDPLRNQKATMLTNFLLPHEMLHHMVQPSTVHEWCTFAPEVSPLNDVLKEWGETLKPPRDTTTELFASLGLWGDSAPYSKRDSVYLLTYVCQCGCYGRHTFEEAWRVMGWSLRALADGHFPRVRHDQNPYNKSSGVGDRDRIHQAGCVLNCKAACIQIKGDWAWYKQAFGLSGWKGEGGHGHVCWRCPANNKTDFDFRRADRHAPWRGHEYDDDKALFMCMLHSGFRSEIFNFPGMRFKYILIDLMHVVCLGILQNLLGNCFWELHCSLGGNMSPDSTGSKGAVSVLRSQIRLGSKFLGIDCPVYALTLPMFRASGKGPKMKTKAGEGRHLLKVLLHMLITFYDQTSEHNAIRLNCVRSLAAIYDQLAVWDFDTSYSECAVLATKHVLLYAELWREAAELDESTLLWKMIPKHHLFIHLMEHDRGNPKEGWNYGDESEIGVAVDMCTTLHCRTIATEAVRKYRATTVER</sequence>
<accession>A0ABN9UU10</accession>
<evidence type="ECO:0000313" key="1">
    <source>
        <dbReference type="EMBL" id="CAK0863489.1"/>
    </source>
</evidence>
<proteinExistence type="predicted"/>
<evidence type="ECO:0000313" key="2">
    <source>
        <dbReference type="Proteomes" id="UP001189429"/>
    </source>
</evidence>
<comment type="caution">
    <text evidence="1">The sequence shown here is derived from an EMBL/GenBank/DDBJ whole genome shotgun (WGS) entry which is preliminary data.</text>
</comment>
<protein>
    <submittedName>
        <fullName evidence="1">Uncharacterized protein</fullName>
    </submittedName>
</protein>
<organism evidence="1 2">
    <name type="scientific">Prorocentrum cordatum</name>
    <dbReference type="NCBI Taxonomy" id="2364126"/>
    <lineage>
        <taxon>Eukaryota</taxon>
        <taxon>Sar</taxon>
        <taxon>Alveolata</taxon>
        <taxon>Dinophyceae</taxon>
        <taxon>Prorocentrales</taxon>
        <taxon>Prorocentraceae</taxon>
        <taxon>Prorocentrum</taxon>
    </lineage>
</organism>
<dbReference type="Proteomes" id="UP001189429">
    <property type="component" value="Unassembled WGS sequence"/>
</dbReference>
<gene>
    <name evidence="1" type="ORF">PCOR1329_LOCUS51611</name>
</gene>
<dbReference type="EMBL" id="CAUYUJ010016265">
    <property type="protein sequence ID" value="CAK0863489.1"/>
    <property type="molecule type" value="Genomic_DNA"/>
</dbReference>
<reference evidence="1" key="1">
    <citation type="submission" date="2023-10" db="EMBL/GenBank/DDBJ databases">
        <authorList>
            <person name="Chen Y."/>
            <person name="Shah S."/>
            <person name="Dougan E. K."/>
            <person name="Thang M."/>
            <person name="Chan C."/>
        </authorList>
    </citation>
    <scope>NUCLEOTIDE SEQUENCE [LARGE SCALE GENOMIC DNA]</scope>
</reference>
<name>A0ABN9UU10_9DINO</name>
<keyword evidence="2" id="KW-1185">Reference proteome</keyword>